<organism evidence="1 2">
    <name type="scientific">Joostella atrarenae</name>
    <dbReference type="NCBI Taxonomy" id="679257"/>
    <lineage>
        <taxon>Bacteria</taxon>
        <taxon>Pseudomonadati</taxon>
        <taxon>Bacteroidota</taxon>
        <taxon>Flavobacteriia</taxon>
        <taxon>Flavobacteriales</taxon>
        <taxon>Flavobacteriaceae</taxon>
        <taxon>Joostella</taxon>
    </lineage>
</organism>
<protein>
    <recommendedName>
        <fullName evidence="3">Macroglobulin domain-containing protein</fullName>
    </recommendedName>
</protein>
<evidence type="ECO:0000313" key="2">
    <source>
        <dbReference type="Proteomes" id="UP000829517"/>
    </source>
</evidence>
<dbReference type="Proteomes" id="UP000829517">
    <property type="component" value="Unassembled WGS sequence"/>
</dbReference>
<name>A0ABS9J7G1_9FLAO</name>
<dbReference type="RefSeq" id="WP_236960681.1">
    <property type="nucleotide sequence ID" value="NZ_JAETXX010000016.1"/>
</dbReference>
<evidence type="ECO:0008006" key="3">
    <source>
        <dbReference type="Google" id="ProtNLM"/>
    </source>
</evidence>
<sequence length="751" mass="86251">MLYHTIVAQSPTVLDNLADNYQELSNEHQRTEIYLQTNKDIYEPQEDLWFKAYNLDAHLLMPSVIDSTLYVQLSKENDTAHVWQGKFQISNGFSKGHIFIPDSLTNGNYFLKAYSKSSFFKSTKEFNAVRKIKIINSVNSTIKKDTTGTLVESDKKLDFQTFPEGGSLIDGMKANVAFKAVKSDGLPQAISGKLYENDSVLLKLKSTHAGMGSFQFTPDISKSYHIELENLTTQPNRFKLPTIKNEGIGLSVWNQTEDSLFLKVSSNQRNVQKIYIRAQVRGTVQAMAMGNLEDSLKIALPISEYPQGICEITLFNQELKPVTERLVYVNQRKKLNIQAELTKKIYQTREKAILTIKSLDMEGNPVKAHLGVSVYDQIYNNQAAVKNIKTHYNLSTQLKGVVYNPQYYFDSKNKHRKRDLDLLMLTQGWRNYVWNEENLKAEKERVFLTDGIKGKIHTVKKKKESPDQQMVMAFNPNKGEEKFFIALDRYQDFYAGASHLSLGSQFFIRHFESKGEKIIIQTIDGFDELKKLEGFHIINYPLAIEKEEERQPISEFELSGGIALEAVSVSGKKANVFRNKYVGQLDSLVKLNINNDYVCNSNTLNCEVHVNHEENRKPVEGETYMKYIGFKWNDSKTAYTIQGTQYVEYHYPSYTEKELLEKFNLVIVNGYQTHKEFYQPKYDKEENDSIADYRNTLLWAPEVITDSNGKATLEFYTSDINTYFIGNIEGVSSEGLLGSQEFKFFVSKKER</sequence>
<keyword evidence="2" id="KW-1185">Reference proteome</keyword>
<evidence type="ECO:0000313" key="1">
    <source>
        <dbReference type="EMBL" id="MCF8716345.1"/>
    </source>
</evidence>
<accession>A0ABS9J7G1</accession>
<dbReference type="Gene3D" id="2.60.40.1930">
    <property type="match status" value="1"/>
</dbReference>
<comment type="caution">
    <text evidence="1">The sequence shown here is derived from an EMBL/GenBank/DDBJ whole genome shotgun (WGS) entry which is preliminary data.</text>
</comment>
<reference evidence="1 2" key="1">
    <citation type="submission" date="2021-01" db="EMBL/GenBank/DDBJ databases">
        <title>Genome sequencing of Joostella atrarenae M1-2 (= KCTC 23194).</title>
        <authorList>
            <person name="Zakaria M.R."/>
            <person name="Lam M.Q."/>
            <person name="Chong C.S."/>
        </authorList>
    </citation>
    <scope>NUCLEOTIDE SEQUENCE [LARGE SCALE GENOMIC DNA]</scope>
    <source>
        <strain evidence="1 2">M1-2</strain>
    </source>
</reference>
<proteinExistence type="predicted"/>
<dbReference type="EMBL" id="JAETXX010000016">
    <property type="protein sequence ID" value="MCF8716345.1"/>
    <property type="molecule type" value="Genomic_DNA"/>
</dbReference>
<gene>
    <name evidence="1" type="ORF">JM658_16060</name>
</gene>